<evidence type="ECO:0000256" key="2">
    <source>
        <dbReference type="ARBA" id="ARBA00009997"/>
    </source>
</evidence>
<dbReference type="Pfam" id="PF04029">
    <property type="entry name" value="2-ph_phosp"/>
    <property type="match status" value="1"/>
</dbReference>
<dbReference type="InterPro" id="IPR036702">
    <property type="entry name" value="ComB-like_sf"/>
</dbReference>
<dbReference type="SUPFAM" id="SSF142823">
    <property type="entry name" value="ComB-like"/>
    <property type="match status" value="1"/>
</dbReference>
<dbReference type="PANTHER" id="PTHR37311">
    <property type="entry name" value="2-PHOSPHOSULFOLACTATE PHOSPHATASE-RELATED"/>
    <property type="match status" value="1"/>
</dbReference>
<evidence type="ECO:0000256" key="5">
    <source>
        <dbReference type="ARBA" id="ARBA00022801"/>
    </source>
</evidence>
<keyword evidence="5" id="KW-0378">Hydrolase</keyword>
<name>A0A3N2QB09_9BACT</name>
<accession>A0A3N2QB09</accession>
<evidence type="ECO:0000313" key="9">
    <source>
        <dbReference type="EMBL" id="ROT47211.1"/>
    </source>
</evidence>
<dbReference type="EMBL" id="RARA01000025">
    <property type="protein sequence ID" value="ROT47211.1"/>
    <property type="molecule type" value="Genomic_DNA"/>
</dbReference>
<dbReference type="Gene3D" id="3.90.1560.10">
    <property type="entry name" value="ComB-like"/>
    <property type="match status" value="1"/>
</dbReference>
<dbReference type="AlphaFoldDB" id="A0A3N2QB09"/>
<evidence type="ECO:0000313" key="8">
    <source>
        <dbReference type="EMBL" id="ROT46988.1"/>
    </source>
</evidence>
<comment type="caution">
    <text evidence="8">The sequence shown here is derived from an EMBL/GenBank/DDBJ whole genome shotgun (WGS) entry which is preliminary data.</text>
</comment>
<sequence>MFICVAVIIDVFRACTTAAYILSHNPKIYILANKSGTIERLISNFQNPLLVGKPEKGVNVAYHIPNSPTRTEEVMVSGRYVLHRTAAGANGMMLAGSSDILLAAGFMNASATARYIKNMKNVEVIIIPMGHEGIRPSLEDNLCATYLKELIGGKKPKIDTFIPILQKGAGKYFFSTDQYQYPEADFFRCLEIDRFNFVIKANVIEDYAILTRIH</sequence>
<evidence type="ECO:0000256" key="7">
    <source>
        <dbReference type="ARBA" id="ARBA00033711"/>
    </source>
</evidence>
<keyword evidence="6" id="KW-0460">Magnesium</keyword>
<evidence type="ECO:0000256" key="4">
    <source>
        <dbReference type="ARBA" id="ARBA00021948"/>
    </source>
</evidence>
<evidence type="ECO:0000256" key="6">
    <source>
        <dbReference type="ARBA" id="ARBA00022842"/>
    </source>
</evidence>
<dbReference type="GO" id="GO:0050545">
    <property type="term" value="F:sulfopyruvate decarboxylase activity"/>
    <property type="evidence" value="ECO:0007669"/>
    <property type="project" value="TreeGrafter"/>
</dbReference>
<proteinExistence type="inferred from homology"/>
<comment type="similarity">
    <text evidence="2">Belongs to the ComB family.</text>
</comment>
<organism evidence="8 10">
    <name type="scientific">Candidatus Cardinium hertigii</name>
    <dbReference type="NCBI Taxonomy" id="247481"/>
    <lineage>
        <taxon>Bacteria</taxon>
        <taxon>Pseudomonadati</taxon>
        <taxon>Bacteroidota</taxon>
        <taxon>Cytophagia</taxon>
        <taxon>Cytophagales</taxon>
        <taxon>Amoebophilaceae</taxon>
        <taxon>Candidatus Cardinium</taxon>
    </lineage>
</organism>
<keyword evidence="10" id="KW-1185">Reference proteome</keyword>
<dbReference type="PANTHER" id="PTHR37311:SF1">
    <property type="entry name" value="2-PHOSPHOSULFOLACTATE PHOSPHATASE-RELATED"/>
    <property type="match status" value="1"/>
</dbReference>
<dbReference type="InterPro" id="IPR005238">
    <property type="entry name" value="ComB-like"/>
</dbReference>
<dbReference type="EC" id="3.1.3.71" evidence="3"/>
<dbReference type="EMBL" id="RARA01000027">
    <property type="protein sequence ID" value="ROT46988.1"/>
    <property type="molecule type" value="Genomic_DNA"/>
</dbReference>
<evidence type="ECO:0000256" key="1">
    <source>
        <dbReference type="ARBA" id="ARBA00001946"/>
    </source>
</evidence>
<dbReference type="GO" id="GO:0000287">
    <property type="term" value="F:magnesium ion binding"/>
    <property type="evidence" value="ECO:0007669"/>
    <property type="project" value="InterPro"/>
</dbReference>
<reference evidence="8 10" key="1">
    <citation type="submission" date="2018-09" db="EMBL/GenBank/DDBJ databases">
        <title>Comparative Genomics of Wolbachia-Cardinium Dual Endosymbiosis in a Plant-Parasitic Nematode.</title>
        <authorList>
            <person name="Brown A.M.V."/>
            <person name="Wasala S.K."/>
            <person name="Howe D.K."/>
            <person name="Peetz A.B."/>
            <person name="Zasada I.A."/>
            <person name="Denver D.R."/>
        </authorList>
    </citation>
    <scope>NUCLEOTIDE SEQUENCE [LARGE SCALE GENOMIC DNA]</scope>
    <source>
        <strain evidence="8 10">Pp_1</strain>
    </source>
</reference>
<dbReference type="Proteomes" id="UP000270927">
    <property type="component" value="Unassembled WGS sequence"/>
</dbReference>
<evidence type="ECO:0000313" key="10">
    <source>
        <dbReference type="Proteomes" id="UP000270927"/>
    </source>
</evidence>
<evidence type="ECO:0000256" key="3">
    <source>
        <dbReference type="ARBA" id="ARBA00012953"/>
    </source>
</evidence>
<comment type="catalytic activity">
    <reaction evidence="7">
        <text>(2R)-O-phospho-3-sulfolactate + H2O = (2R)-3-sulfolactate + phosphate</text>
        <dbReference type="Rhea" id="RHEA:23416"/>
        <dbReference type="ChEBI" id="CHEBI:15377"/>
        <dbReference type="ChEBI" id="CHEBI:15597"/>
        <dbReference type="ChEBI" id="CHEBI:43474"/>
        <dbReference type="ChEBI" id="CHEBI:58738"/>
        <dbReference type="EC" id="3.1.3.71"/>
    </reaction>
</comment>
<protein>
    <recommendedName>
        <fullName evidence="4">Probable 2-phosphosulfolactate phosphatase</fullName>
        <ecNumber evidence="3">3.1.3.71</ecNumber>
    </recommendedName>
</protein>
<dbReference type="GO" id="GO:0050532">
    <property type="term" value="F:2-phosphosulfolactate phosphatase activity"/>
    <property type="evidence" value="ECO:0007669"/>
    <property type="project" value="UniProtKB-EC"/>
</dbReference>
<comment type="cofactor">
    <cofactor evidence="1">
        <name>Mg(2+)</name>
        <dbReference type="ChEBI" id="CHEBI:18420"/>
    </cofactor>
</comment>
<gene>
    <name evidence="9" type="ORF">EDM02_03580</name>
    <name evidence="8" type="ORF">EDM02_05445</name>
</gene>
<dbReference type="OrthoDB" id="4913at2"/>